<dbReference type="InterPro" id="IPR039426">
    <property type="entry name" value="TonB-dep_rcpt-like"/>
</dbReference>
<evidence type="ECO:0000259" key="11">
    <source>
        <dbReference type="Pfam" id="PF00593"/>
    </source>
</evidence>
<keyword evidence="2 8" id="KW-0813">Transport</keyword>
<sequence length="975" mass="104103">MKALRRHTLAKAIQLSLLVAVPGLAAAQDATPQQLDTVTITGSRIRQSDKVTSQPVSVITRAQIDQSGATSIGDFLQELTASGKALNAKFNSSGNFGYPASGGGIGAGSAQVDLRNLGSQRVLVLVDGIRWVNESSASGVSGSADLNTIPLAIVERIEVLEDGASAIYGSDAIAGVVNIITKKKFDGVQLHAKQGSYGHGGDDTEADITIGGSTEKFSGVFSAAFVDQRGISSSAWGQSSMPVPGAGLGAGSSATPQGRLTFCDPRIATAGTPGFCDPAGNDWFDLTLNNGATPNYNGGNPTTAPGTYHDWSGADRFNFAPYNLLLTPSKRKSLFASTRYDISEGLSFHAKALYNNRVSRNQAAPEPIFVGPFAGTGGIADTIVIAANNPYNPTQIALDPATNFGWVTRRPLELGPRLFSQDVDTWYVNLGFDGAFNAGARTLDWNVDYVHSENKAEQRFQNGFNVAKLKLALGDVNVCRAVPGCVPLDLFGGQARPITQAMFDYVTTDQRDASKQVLDLFSANLTGDLFDIGDRHAGFAVGAEHRKYQGDFNPDPLRQSGESQDSFAAPISASYHVNELYAEMLVPWLSTFSTDFALRRSQYSTFGGATTGKVGFRWQPMQDLVVRGTWSEGFRAPNLGELYGLTQFGATLVDPCGPTGTPGGAPQYRQRCTAAGVSPTFEQANTQITTFTGGNANLQPEKSKNYNLGFVWSPAWSSAWASRFDFEADYFHYKVTDAIQAPDIQALLNGCYDGSISGAACSGFTRGAGGNLNPPTDFLSNLGTITTSGVDVKVNWASRPMDWGQLTASLQSTHTIGFSAVDTDGNQTQQAVGIEVNDSAIPSWQSNLQLGWKMGDWNLGWDIRYVGAVREYCANAAKLPAANCPETLTIPGPNGTTVANPKFVPFAHLGATTYHDVQASWNHAFGMEGMKLSAGVNNLFGKDAPICVSCSLNGYDAGTYDLPFRFWYVDVQYKF</sequence>
<reference evidence="13 14" key="1">
    <citation type="submission" date="2019-08" db="EMBL/GenBank/DDBJ databases">
        <title>Draft genome sequence of Lysobacter sp. UKS-15.</title>
        <authorList>
            <person name="Im W.-T."/>
        </authorList>
    </citation>
    <scope>NUCLEOTIDE SEQUENCE [LARGE SCALE GENOMIC DNA]</scope>
    <source>
        <strain evidence="13 14">UKS-15</strain>
    </source>
</reference>
<dbReference type="InterPro" id="IPR037066">
    <property type="entry name" value="Plug_dom_sf"/>
</dbReference>
<gene>
    <name evidence="13" type="ORF">FW784_08190</name>
</gene>
<keyword evidence="3 8" id="KW-1134">Transmembrane beta strand</keyword>
<keyword evidence="14" id="KW-1185">Reference proteome</keyword>
<name>A0A5D8Z4W1_9GAMM</name>
<comment type="caution">
    <text evidence="13">The sequence shown here is derived from an EMBL/GenBank/DDBJ whole genome shotgun (WGS) entry which is preliminary data.</text>
</comment>
<organism evidence="13 14">
    <name type="scientific">Cognatilysobacter lacus</name>
    <dbReference type="NCBI Taxonomy" id="1643323"/>
    <lineage>
        <taxon>Bacteria</taxon>
        <taxon>Pseudomonadati</taxon>
        <taxon>Pseudomonadota</taxon>
        <taxon>Gammaproteobacteria</taxon>
        <taxon>Lysobacterales</taxon>
        <taxon>Lysobacteraceae</taxon>
        <taxon>Cognatilysobacter</taxon>
    </lineage>
</organism>
<dbReference type="AlphaFoldDB" id="A0A5D8Z4W1"/>
<dbReference type="Pfam" id="PF07715">
    <property type="entry name" value="Plug"/>
    <property type="match status" value="1"/>
</dbReference>
<evidence type="ECO:0000256" key="1">
    <source>
        <dbReference type="ARBA" id="ARBA00004571"/>
    </source>
</evidence>
<feature type="chain" id="PRO_5022699466" evidence="10">
    <location>
        <begin position="28"/>
        <end position="975"/>
    </location>
</feature>
<evidence type="ECO:0000256" key="9">
    <source>
        <dbReference type="RuleBase" id="RU003357"/>
    </source>
</evidence>
<evidence type="ECO:0000313" key="13">
    <source>
        <dbReference type="EMBL" id="TZF89707.1"/>
    </source>
</evidence>
<keyword evidence="10" id="KW-0732">Signal</keyword>
<keyword evidence="6 8" id="KW-0472">Membrane</keyword>
<evidence type="ECO:0000256" key="3">
    <source>
        <dbReference type="ARBA" id="ARBA00022452"/>
    </source>
</evidence>
<feature type="domain" description="TonB-dependent receptor plug" evidence="12">
    <location>
        <begin position="52"/>
        <end position="176"/>
    </location>
</feature>
<dbReference type="EMBL" id="VTRV01000075">
    <property type="protein sequence ID" value="TZF89707.1"/>
    <property type="molecule type" value="Genomic_DNA"/>
</dbReference>
<dbReference type="CDD" id="cd01347">
    <property type="entry name" value="ligand_gated_channel"/>
    <property type="match status" value="1"/>
</dbReference>
<keyword evidence="4 8" id="KW-0812">Transmembrane</keyword>
<dbReference type="PROSITE" id="PS52016">
    <property type="entry name" value="TONB_DEPENDENT_REC_3"/>
    <property type="match status" value="1"/>
</dbReference>
<dbReference type="InterPro" id="IPR012910">
    <property type="entry name" value="Plug_dom"/>
</dbReference>
<keyword evidence="7 8" id="KW-0998">Cell outer membrane</keyword>
<dbReference type="Gene3D" id="2.170.130.10">
    <property type="entry name" value="TonB-dependent receptor, plug domain"/>
    <property type="match status" value="1"/>
</dbReference>
<dbReference type="InterPro" id="IPR000531">
    <property type="entry name" value="Beta-barrel_TonB"/>
</dbReference>
<evidence type="ECO:0000256" key="2">
    <source>
        <dbReference type="ARBA" id="ARBA00022448"/>
    </source>
</evidence>
<dbReference type="SUPFAM" id="SSF56935">
    <property type="entry name" value="Porins"/>
    <property type="match status" value="1"/>
</dbReference>
<evidence type="ECO:0000256" key="7">
    <source>
        <dbReference type="ARBA" id="ARBA00023237"/>
    </source>
</evidence>
<evidence type="ECO:0000256" key="4">
    <source>
        <dbReference type="ARBA" id="ARBA00022692"/>
    </source>
</evidence>
<proteinExistence type="inferred from homology"/>
<evidence type="ECO:0000256" key="6">
    <source>
        <dbReference type="ARBA" id="ARBA00023136"/>
    </source>
</evidence>
<feature type="signal peptide" evidence="10">
    <location>
        <begin position="1"/>
        <end position="27"/>
    </location>
</feature>
<dbReference type="PANTHER" id="PTHR47234">
    <property type="match status" value="1"/>
</dbReference>
<evidence type="ECO:0000256" key="10">
    <source>
        <dbReference type="SAM" id="SignalP"/>
    </source>
</evidence>
<dbReference type="Proteomes" id="UP000323164">
    <property type="component" value="Unassembled WGS sequence"/>
</dbReference>
<dbReference type="Pfam" id="PF00593">
    <property type="entry name" value="TonB_dep_Rec_b-barrel"/>
    <property type="match status" value="1"/>
</dbReference>
<evidence type="ECO:0000256" key="5">
    <source>
        <dbReference type="ARBA" id="ARBA00023077"/>
    </source>
</evidence>
<evidence type="ECO:0000259" key="12">
    <source>
        <dbReference type="Pfam" id="PF07715"/>
    </source>
</evidence>
<dbReference type="RefSeq" id="WP_149352859.1">
    <property type="nucleotide sequence ID" value="NZ_VTRV01000075.1"/>
</dbReference>
<keyword evidence="5 9" id="KW-0798">TonB box</keyword>
<dbReference type="PANTHER" id="PTHR47234:SF2">
    <property type="entry name" value="TONB-DEPENDENT RECEPTOR"/>
    <property type="match status" value="1"/>
</dbReference>
<comment type="subcellular location">
    <subcellularLocation>
        <location evidence="1 8">Cell outer membrane</location>
        <topology evidence="1 8">Multi-pass membrane protein</topology>
    </subcellularLocation>
</comment>
<dbReference type="OrthoDB" id="6276154at2"/>
<dbReference type="GO" id="GO:0009279">
    <property type="term" value="C:cell outer membrane"/>
    <property type="evidence" value="ECO:0007669"/>
    <property type="project" value="UniProtKB-SubCell"/>
</dbReference>
<evidence type="ECO:0000256" key="8">
    <source>
        <dbReference type="PROSITE-ProRule" id="PRU01360"/>
    </source>
</evidence>
<dbReference type="InterPro" id="IPR036942">
    <property type="entry name" value="Beta-barrel_TonB_sf"/>
</dbReference>
<accession>A0A5D8Z4W1</accession>
<dbReference type="Gene3D" id="2.40.170.20">
    <property type="entry name" value="TonB-dependent receptor, beta-barrel domain"/>
    <property type="match status" value="1"/>
</dbReference>
<protein>
    <submittedName>
        <fullName evidence="13">TonB-dependent receptor</fullName>
    </submittedName>
</protein>
<keyword evidence="13" id="KW-0675">Receptor</keyword>
<evidence type="ECO:0000313" key="14">
    <source>
        <dbReference type="Proteomes" id="UP000323164"/>
    </source>
</evidence>
<comment type="similarity">
    <text evidence="8 9">Belongs to the TonB-dependent receptor family.</text>
</comment>
<feature type="domain" description="TonB-dependent receptor-like beta-barrel" evidence="11">
    <location>
        <begin position="392"/>
        <end position="939"/>
    </location>
</feature>